<evidence type="ECO:0000313" key="1">
    <source>
        <dbReference type="EMBL" id="GCE17327.1"/>
    </source>
</evidence>
<protein>
    <submittedName>
        <fullName evidence="1">Uncharacterized protein</fullName>
    </submittedName>
</protein>
<sequence length="97" mass="10213">MHDEHKKVAYGKFETATQGNLQAVRVEKPAASKSITHPPGQVAPAINKWAVLILAASSGFLTTLDSSIVNIGLPAISNTFHVGLVGPLSGLLLVTWL</sequence>
<name>A0A402ADY4_9CHLR</name>
<dbReference type="AlphaFoldDB" id="A0A402ADY4"/>
<keyword evidence="2" id="KW-1185">Reference proteome</keyword>
<dbReference type="Proteomes" id="UP000287188">
    <property type="component" value="Unassembled WGS sequence"/>
</dbReference>
<accession>A0A402ADY4</accession>
<dbReference type="RefSeq" id="WP_126549028.1">
    <property type="nucleotide sequence ID" value="NZ_BIFS01000001.1"/>
</dbReference>
<dbReference type="EMBL" id="BIFS01000001">
    <property type="protein sequence ID" value="GCE17327.1"/>
    <property type="molecule type" value="Genomic_DNA"/>
</dbReference>
<reference evidence="2" key="1">
    <citation type="submission" date="2018-12" db="EMBL/GenBank/DDBJ databases">
        <title>Tengunoibacter tsumagoiensis gen. nov., sp. nov., Dictyobacter kobayashii sp. nov., D. alpinus sp. nov., and D. joshuensis sp. nov. and description of Dictyobacteraceae fam. nov. within the order Ktedonobacterales isolated from Tengu-no-mugimeshi.</title>
        <authorList>
            <person name="Wang C.M."/>
            <person name="Zheng Y."/>
            <person name="Sakai Y."/>
            <person name="Toyoda A."/>
            <person name="Minakuchi Y."/>
            <person name="Abe K."/>
            <person name="Yokota A."/>
            <person name="Yabe S."/>
        </authorList>
    </citation>
    <scope>NUCLEOTIDE SEQUENCE [LARGE SCALE GENOMIC DNA]</scope>
    <source>
        <strain evidence="2">Uno11</strain>
    </source>
</reference>
<organism evidence="1 2">
    <name type="scientific">Dictyobacter kobayashii</name>
    <dbReference type="NCBI Taxonomy" id="2014872"/>
    <lineage>
        <taxon>Bacteria</taxon>
        <taxon>Bacillati</taxon>
        <taxon>Chloroflexota</taxon>
        <taxon>Ktedonobacteria</taxon>
        <taxon>Ktedonobacterales</taxon>
        <taxon>Dictyobacteraceae</taxon>
        <taxon>Dictyobacter</taxon>
    </lineage>
</organism>
<proteinExistence type="predicted"/>
<comment type="caution">
    <text evidence="1">The sequence shown here is derived from an EMBL/GenBank/DDBJ whole genome shotgun (WGS) entry which is preliminary data.</text>
</comment>
<gene>
    <name evidence="1" type="ORF">KDK_11270</name>
</gene>
<evidence type="ECO:0000313" key="2">
    <source>
        <dbReference type="Proteomes" id="UP000287188"/>
    </source>
</evidence>